<dbReference type="SUPFAM" id="SSF54637">
    <property type="entry name" value="Thioesterase/thiol ester dehydrase-isomerase"/>
    <property type="match status" value="1"/>
</dbReference>
<dbReference type="eggNOG" id="COG1012">
    <property type="taxonomic scope" value="Bacteria"/>
</dbReference>
<dbReference type="NCBIfam" id="TIGR02278">
    <property type="entry name" value="PaaN-DH"/>
    <property type="match status" value="1"/>
</dbReference>
<evidence type="ECO:0000313" key="7">
    <source>
        <dbReference type="EMBL" id="GAB79269.1"/>
    </source>
</evidence>
<dbReference type="Gene3D" id="3.40.309.10">
    <property type="entry name" value="Aldehyde Dehydrogenase, Chain A, domain 2"/>
    <property type="match status" value="1"/>
</dbReference>
<dbReference type="STRING" id="100225.SAMN05421595_2577"/>
<dbReference type="InterPro" id="IPR029069">
    <property type="entry name" value="HotDog_dom_sf"/>
</dbReference>
<evidence type="ECO:0000259" key="6">
    <source>
        <dbReference type="Pfam" id="PF01575"/>
    </source>
</evidence>
<feature type="domain" description="Aldehyde dehydrogenase" evidence="5">
    <location>
        <begin position="29"/>
        <end position="481"/>
    </location>
</feature>
<accession>K6VR89</accession>
<comment type="similarity">
    <text evidence="1">Belongs to the enoyl-CoA hydratase/isomerase family.</text>
</comment>
<dbReference type="AlphaFoldDB" id="K6VR89"/>
<evidence type="ECO:0000256" key="1">
    <source>
        <dbReference type="ARBA" id="ARBA00005254"/>
    </source>
</evidence>
<dbReference type="RefSeq" id="WP_006504027.1">
    <property type="nucleotide sequence ID" value="NZ_BAGZ01000022.1"/>
</dbReference>
<comment type="caution">
    <text evidence="7">The sequence shown here is derived from an EMBL/GenBank/DDBJ whole genome shotgun (WGS) entry which is preliminary data.</text>
</comment>
<comment type="similarity">
    <text evidence="2">Belongs to the aldehyde dehydrogenase family.</text>
</comment>
<evidence type="ECO:0000259" key="5">
    <source>
        <dbReference type="Pfam" id="PF00171"/>
    </source>
</evidence>
<dbReference type="PANTHER" id="PTHR43111">
    <property type="entry name" value="ALDEHYDE DEHYDROGENASE B-RELATED"/>
    <property type="match status" value="1"/>
</dbReference>
<dbReference type="OrthoDB" id="9759612at2"/>
<reference evidence="7 8" key="1">
    <citation type="submission" date="2012-08" db="EMBL/GenBank/DDBJ databases">
        <title>Whole genome shotgun sequence of Austwickia chelonae NBRC 105200.</title>
        <authorList>
            <person name="Yoshida I."/>
            <person name="Hosoyama A."/>
            <person name="Tsuchikane K."/>
            <person name="Katsumata H."/>
            <person name="Ando Y."/>
            <person name="Ohji S."/>
            <person name="Hamada M."/>
            <person name="Tamura T."/>
            <person name="Yamazoe A."/>
            <person name="Yamazaki S."/>
            <person name="Fujita N."/>
        </authorList>
    </citation>
    <scope>NUCLEOTIDE SEQUENCE [LARGE SCALE GENOMIC DNA]</scope>
    <source>
        <strain evidence="7 8">NBRC 105200</strain>
    </source>
</reference>
<dbReference type="Gene3D" id="3.10.129.10">
    <property type="entry name" value="Hotdog Thioesterase"/>
    <property type="match status" value="1"/>
</dbReference>
<evidence type="ECO:0000256" key="2">
    <source>
        <dbReference type="ARBA" id="ARBA00009986"/>
    </source>
</evidence>
<dbReference type="Proteomes" id="UP000008495">
    <property type="component" value="Unassembled WGS sequence"/>
</dbReference>
<dbReference type="InterPro" id="IPR016163">
    <property type="entry name" value="Ald_DH_C"/>
</dbReference>
<dbReference type="Pfam" id="PF01575">
    <property type="entry name" value="MaoC_dehydratas"/>
    <property type="match status" value="1"/>
</dbReference>
<feature type="compositionally biased region" description="Basic and acidic residues" evidence="4">
    <location>
        <begin position="384"/>
        <end position="395"/>
    </location>
</feature>
<organism evidence="7 8">
    <name type="scientific">Austwickia chelonae NBRC 105200</name>
    <dbReference type="NCBI Taxonomy" id="1184607"/>
    <lineage>
        <taxon>Bacteria</taxon>
        <taxon>Bacillati</taxon>
        <taxon>Actinomycetota</taxon>
        <taxon>Actinomycetes</taxon>
        <taxon>Micrococcales</taxon>
        <taxon>Dermatophilaceae</taxon>
        <taxon>Austwickia</taxon>
    </lineage>
</organism>
<dbReference type="PANTHER" id="PTHR43111:SF1">
    <property type="entry name" value="ALDEHYDE DEHYDROGENASE B-RELATED"/>
    <property type="match status" value="1"/>
</dbReference>
<evidence type="ECO:0000256" key="3">
    <source>
        <dbReference type="ARBA" id="ARBA00023002"/>
    </source>
</evidence>
<gene>
    <name evidence="7" type="primary">paaN</name>
    <name evidence="7" type="ORF">AUCHE_22_00390</name>
</gene>
<dbReference type="InterPro" id="IPR016161">
    <property type="entry name" value="Ald_DH/histidinol_DH"/>
</dbReference>
<dbReference type="InterPro" id="IPR016162">
    <property type="entry name" value="Ald_DH_N"/>
</dbReference>
<keyword evidence="8" id="KW-1185">Reference proteome</keyword>
<dbReference type="SUPFAM" id="SSF53720">
    <property type="entry name" value="ALDH-like"/>
    <property type="match status" value="1"/>
</dbReference>
<evidence type="ECO:0000313" key="8">
    <source>
        <dbReference type="Proteomes" id="UP000008495"/>
    </source>
</evidence>
<proteinExistence type="inferred from homology"/>
<dbReference type="NCBIfam" id="NF008868">
    <property type="entry name" value="PRK11903.1"/>
    <property type="match status" value="1"/>
</dbReference>
<dbReference type="EMBL" id="BAGZ01000022">
    <property type="protein sequence ID" value="GAB79269.1"/>
    <property type="molecule type" value="Genomic_DNA"/>
</dbReference>
<feature type="compositionally biased region" description="Gly residues" evidence="4">
    <location>
        <begin position="499"/>
        <end position="509"/>
    </location>
</feature>
<keyword evidence="3" id="KW-0560">Oxidoreductase</keyword>
<feature type="region of interest" description="Disordered" evidence="4">
    <location>
        <begin position="482"/>
        <end position="509"/>
    </location>
</feature>
<feature type="region of interest" description="Disordered" evidence="4">
    <location>
        <begin position="379"/>
        <end position="399"/>
    </location>
</feature>
<dbReference type="Pfam" id="PF00171">
    <property type="entry name" value="Aldedh"/>
    <property type="match status" value="1"/>
</dbReference>
<dbReference type="GO" id="GO:0016620">
    <property type="term" value="F:oxidoreductase activity, acting on the aldehyde or oxo group of donors, NAD or NADP as acceptor"/>
    <property type="evidence" value="ECO:0007669"/>
    <property type="project" value="InterPro"/>
</dbReference>
<dbReference type="InterPro" id="IPR015590">
    <property type="entry name" value="Aldehyde_DH_dom"/>
</dbReference>
<protein>
    <submittedName>
        <fullName evidence="7">Phenylacetic acid degradation protein PaaN</fullName>
    </submittedName>
</protein>
<evidence type="ECO:0000256" key="4">
    <source>
        <dbReference type="SAM" id="MobiDB-lite"/>
    </source>
</evidence>
<dbReference type="Gene3D" id="3.40.605.10">
    <property type="entry name" value="Aldehyde Dehydrogenase, Chain A, domain 1"/>
    <property type="match status" value="1"/>
</dbReference>
<name>K6VR89_9MICO</name>
<dbReference type="eggNOG" id="COG2030">
    <property type="taxonomic scope" value="Bacteria"/>
</dbReference>
<sequence>MTTSAPSTIRTVRSYLRDAWWSPDDEAGLDDIRDASTGEVVARVGADGADIAAVVDHARTVGQRALGELTLHERALKMKELALFLSDPARKQQLYDVSFATGATKVDNLIDIDGGIGVLFTMSSRGRRELPNANVVLDGPTEQLSKDGSFLGTHVYTRIPGVLVQINAFNFPVWGMLEKFAPAFIAGVPSIVKPAPQTGYVAEAAVRLMLDSGLLPEGSLQLVCGGAVDFLNHLDHRDAVQFTGSAAVARRLRAHRAVVEDGVRFTAEADSLNAAILGPDATPDTPEFAAFVKSVAVEMTAKAGQKCTAIRRVIVPHGQVAAVAEAVGAALGRRVVGDPRVEGTTMGTLVSAEQRAVTAERVRRMAAAGGELVWGQIDDGGGGCDRDGENDRDGRNGGNGFMTPKLFSWAEGDNAVLHSVEAFGPVSGIVGYQDLDEAVDLAARGGGSLVATVCTHDPGTARRLVLGIAAHHGRVLTLNREDAKTSTGHGSPMPTLTHGGPGRAGGGEELGGKRAILHAMQRTALQGSPNMLTAITGVWHVGADRRCAGDPAYGGSPEETHPFRKSLADLRIGDAYASPLRRVALEDIAAFAEETGDTFYAHTDEEAAAANPFFPGIVAHGYLLVSWAAGLFVDPEPGPVLANYGLDYLRFITPVAAGDSVRVTLTAKRITPRVTDEYGEVAWDTILHNQRGEVVATYDVLTLVAKTWPVASARG</sequence>
<dbReference type="InterPro" id="IPR011966">
    <property type="entry name" value="PaaN-DH"/>
</dbReference>
<feature type="domain" description="MaoC-like" evidence="6">
    <location>
        <begin position="579"/>
        <end position="671"/>
    </location>
</feature>
<dbReference type="InterPro" id="IPR002539">
    <property type="entry name" value="MaoC-like_dom"/>
</dbReference>